<evidence type="ECO:0000256" key="3">
    <source>
        <dbReference type="ARBA" id="ARBA00023326"/>
    </source>
</evidence>
<evidence type="ECO:0000313" key="7">
    <source>
        <dbReference type="Proteomes" id="UP000625316"/>
    </source>
</evidence>
<dbReference type="SUPFAM" id="SSF48208">
    <property type="entry name" value="Six-hairpin glycosidases"/>
    <property type="match status" value="1"/>
</dbReference>
<dbReference type="InterPro" id="IPR013783">
    <property type="entry name" value="Ig-like_fold"/>
</dbReference>
<keyword evidence="6" id="KW-0378">Hydrolase</keyword>
<dbReference type="Pfam" id="PF00759">
    <property type="entry name" value="Glyco_hydro_9"/>
    <property type="match status" value="1"/>
</dbReference>
<dbReference type="Proteomes" id="UP000625316">
    <property type="component" value="Unassembled WGS sequence"/>
</dbReference>
<dbReference type="InterPro" id="IPR001701">
    <property type="entry name" value="Glyco_hydro_9"/>
</dbReference>
<gene>
    <name evidence="6" type="ORF">IQ266_16505</name>
</gene>
<dbReference type="GO" id="GO:0000272">
    <property type="term" value="P:polysaccharide catabolic process"/>
    <property type="evidence" value="ECO:0007669"/>
    <property type="project" value="UniProtKB-KW"/>
</dbReference>
<dbReference type="EMBL" id="JADEXQ010000060">
    <property type="protein sequence ID" value="MBE9031338.1"/>
    <property type="molecule type" value="Genomic_DNA"/>
</dbReference>
<dbReference type="Gene3D" id="2.60.40.10">
    <property type="entry name" value="Immunoglobulins"/>
    <property type="match status" value="1"/>
</dbReference>
<evidence type="ECO:0000259" key="5">
    <source>
        <dbReference type="Pfam" id="PF02927"/>
    </source>
</evidence>
<dbReference type="GO" id="GO:0008810">
    <property type="term" value="F:cellulase activity"/>
    <property type="evidence" value="ECO:0007669"/>
    <property type="project" value="InterPro"/>
</dbReference>
<feature type="domain" description="Cellulase Ig-like" evidence="5">
    <location>
        <begin position="219"/>
        <end position="315"/>
    </location>
</feature>
<dbReference type="SUPFAM" id="SSF81296">
    <property type="entry name" value="E set domains"/>
    <property type="match status" value="1"/>
</dbReference>
<comment type="caution">
    <text evidence="6">The sequence shown here is derived from an EMBL/GenBank/DDBJ whole genome shotgun (WGS) entry which is preliminary data.</text>
</comment>
<feature type="domain" description="Glycoside hydrolase family 9" evidence="4">
    <location>
        <begin position="333"/>
        <end position="753"/>
    </location>
</feature>
<dbReference type="RefSeq" id="WP_264326168.1">
    <property type="nucleotide sequence ID" value="NZ_JADEXQ010000060.1"/>
</dbReference>
<dbReference type="InterPro" id="IPR008928">
    <property type="entry name" value="6-hairpin_glycosidase_sf"/>
</dbReference>
<dbReference type="InterPro" id="IPR004197">
    <property type="entry name" value="Cellulase_Ig-like"/>
</dbReference>
<dbReference type="Gene3D" id="1.50.10.10">
    <property type="match status" value="1"/>
</dbReference>
<dbReference type="Pfam" id="PF02927">
    <property type="entry name" value="CelD_N"/>
    <property type="match status" value="1"/>
</dbReference>
<name>A0A928Z5C8_9CYAN</name>
<evidence type="ECO:0000256" key="1">
    <source>
        <dbReference type="ARBA" id="ARBA00007072"/>
    </source>
</evidence>
<organism evidence="6 7">
    <name type="scientific">Romeriopsis navalis LEGE 11480</name>
    <dbReference type="NCBI Taxonomy" id="2777977"/>
    <lineage>
        <taxon>Bacteria</taxon>
        <taxon>Bacillati</taxon>
        <taxon>Cyanobacteriota</taxon>
        <taxon>Cyanophyceae</taxon>
        <taxon>Leptolyngbyales</taxon>
        <taxon>Leptolyngbyaceae</taxon>
        <taxon>Romeriopsis</taxon>
        <taxon>Romeriopsis navalis</taxon>
    </lineage>
</organism>
<evidence type="ECO:0000256" key="2">
    <source>
        <dbReference type="ARBA" id="ARBA00023277"/>
    </source>
</evidence>
<proteinExistence type="inferred from homology"/>
<keyword evidence="3" id="KW-0624">Polysaccharide degradation</keyword>
<sequence length="813" mass="92341">MLNQTSWAALSLTILIALITGTSQSLSGEAKDKPRQSPQLIAFGYGGQLTPQQIYPVRADIIAIEIDAGQVTRGTQKDISQQAKPFFQNIQSINQDNWILEQGNERGVIVGGNQRKFYSFDRFSGPNINLETWRNPANIRIQSFQDALYANARNVRTIHRKTRPRDSARTDIWQFSWASKHTFYLQLPYALTPGKTYTITSNDANVAPMRFTYQPNRDRSEAIQISHIGFRPDAPAKVAFLSTWMGDGGGVTYPPKQKFWIETLQGQKVFDGQTQRSRGAQEAEDQLGNNYNQTDVHMMDFSGFTRPGKYRLCVEWLGCSFPFEIGRNVWTVAFYTAARGLYHQRSGIAIGPPYSNYQRPRAFHPADGAKIYQATARLVDTDQGILGQPNFLSVLPQSKTAQTLPNAWGGYFDAGDWDRRIQHVEVSRSLIELAELFPDFFDRFNLDLPESQNQIPDIIDEALWNLDFYRRLQAPNGGIRGGIQSAQYPKTGETSWQETADVLAYAPDPWASYVYVTGAAQIAHWLRNRDRQMSAIYRTSAERAMAYAESTWSVPDNSRQHFQLWDARNLAALSMLRLTEDPKWHQQFADTSVFRNPNASVSQWATHDQRDAAFLYLRLAERLTQPQLRQNIRQAFFREADRLRQSGDRTAHKWTKDNDYASIGWGSSLSTPKTITLLRAHYLSQDERYLTAAILASQFSTGANPLNLVYTTGVGHRSPRNPLIIDQRITGQAPPPGITVYGPLDPKTFADDWFIQIMKPTIYPAWSKWPTTEAYFDVFTSVGMSEFTIMQTIGPTAYTWGYLAARNELNRGR</sequence>
<evidence type="ECO:0000313" key="6">
    <source>
        <dbReference type="EMBL" id="MBE9031338.1"/>
    </source>
</evidence>
<reference evidence="6" key="1">
    <citation type="submission" date="2020-10" db="EMBL/GenBank/DDBJ databases">
        <authorList>
            <person name="Castelo-Branco R."/>
            <person name="Eusebio N."/>
            <person name="Adriana R."/>
            <person name="Vieira A."/>
            <person name="Brugerolle De Fraissinette N."/>
            <person name="Rezende De Castro R."/>
            <person name="Schneider M.P."/>
            <person name="Vasconcelos V."/>
            <person name="Leao P.N."/>
        </authorList>
    </citation>
    <scope>NUCLEOTIDE SEQUENCE</scope>
    <source>
        <strain evidence="6">LEGE 11480</strain>
    </source>
</reference>
<keyword evidence="7" id="KW-1185">Reference proteome</keyword>
<protein>
    <submittedName>
        <fullName evidence="6">Glycoside hydrolase family 9 protein</fullName>
    </submittedName>
</protein>
<keyword evidence="2" id="KW-0119">Carbohydrate metabolism</keyword>
<dbReference type="CDD" id="cd02850">
    <property type="entry name" value="E_set_Cellulase_N"/>
    <property type="match status" value="1"/>
</dbReference>
<accession>A0A928Z5C8</accession>
<dbReference type="InterPro" id="IPR012341">
    <property type="entry name" value="6hp_glycosidase-like_sf"/>
</dbReference>
<evidence type="ECO:0000259" key="4">
    <source>
        <dbReference type="Pfam" id="PF00759"/>
    </source>
</evidence>
<dbReference type="AlphaFoldDB" id="A0A928Z5C8"/>
<dbReference type="InterPro" id="IPR014756">
    <property type="entry name" value="Ig_E-set"/>
</dbReference>
<comment type="similarity">
    <text evidence="1">Belongs to the glycosyl hydrolase 9 (cellulase E) family.</text>
</comment>